<sequence>MLPLIFLQLVQFTASRGWVGSKVTTAVSFQAADAVGLESCLTELIQTLHRNQIEKVVEQRHSTGSRMKDTSAGVA</sequence>
<feature type="signal peptide" evidence="1">
    <location>
        <begin position="1"/>
        <end position="15"/>
    </location>
</feature>
<accession>A0A1Y3EIL9</accession>
<protein>
    <recommendedName>
        <fullName evidence="4">Secreted protein</fullName>
    </recommendedName>
</protein>
<evidence type="ECO:0000313" key="2">
    <source>
        <dbReference type="EMBL" id="OUC44825.1"/>
    </source>
</evidence>
<evidence type="ECO:0000313" key="3">
    <source>
        <dbReference type="Proteomes" id="UP000243006"/>
    </source>
</evidence>
<comment type="caution">
    <text evidence="2">The sequence shown here is derived from an EMBL/GenBank/DDBJ whole genome shotgun (WGS) entry which is preliminary data.</text>
</comment>
<name>A0A1Y3EIL9_9BILA</name>
<feature type="chain" id="PRO_5013299817" description="Secreted protein" evidence="1">
    <location>
        <begin position="16"/>
        <end position="75"/>
    </location>
</feature>
<evidence type="ECO:0008006" key="4">
    <source>
        <dbReference type="Google" id="ProtNLM"/>
    </source>
</evidence>
<gene>
    <name evidence="2" type="ORF">D917_08810</name>
</gene>
<dbReference type="AlphaFoldDB" id="A0A1Y3EIL9"/>
<feature type="non-terminal residue" evidence="2">
    <location>
        <position position="75"/>
    </location>
</feature>
<dbReference type="EMBL" id="LVZM01011666">
    <property type="protein sequence ID" value="OUC44825.1"/>
    <property type="molecule type" value="Genomic_DNA"/>
</dbReference>
<proteinExistence type="predicted"/>
<keyword evidence="1" id="KW-0732">Signal</keyword>
<dbReference type="Proteomes" id="UP000243006">
    <property type="component" value="Unassembled WGS sequence"/>
</dbReference>
<reference evidence="2 3" key="1">
    <citation type="submission" date="2015-04" db="EMBL/GenBank/DDBJ databases">
        <title>Draft genome of the roundworm Trichinella nativa.</title>
        <authorList>
            <person name="Mitreva M."/>
        </authorList>
    </citation>
    <scope>NUCLEOTIDE SEQUENCE [LARGE SCALE GENOMIC DNA]</scope>
    <source>
        <strain evidence="2 3">ISS45</strain>
    </source>
</reference>
<organism evidence="2 3">
    <name type="scientific">Trichinella nativa</name>
    <dbReference type="NCBI Taxonomy" id="6335"/>
    <lineage>
        <taxon>Eukaryota</taxon>
        <taxon>Metazoa</taxon>
        <taxon>Ecdysozoa</taxon>
        <taxon>Nematoda</taxon>
        <taxon>Enoplea</taxon>
        <taxon>Dorylaimia</taxon>
        <taxon>Trichinellida</taxon>
        <taxon>Trichinellidae</taxon>
        <taxon>Trichinella</taxon>
    </lineage>
</organism>
<evidence type="ECO:0000256" key="1">
    <source>
        <dbReference type="SAM" id="SignalP"/>
    </source>
</evidence>